<accession>A0A6A4WNJ5</accession>
<dbReference type="PROSITE" id="PS50001">
    <property type="entry name" value="SH2"/>
    <property type="match status" value="2"/>
</dbReference>
<dbReference type="PRINTS" id="PR00401">
    <property type="entry name" value="SH2DOMAIN"/>
</dbReference>
<dbReference type="SMART" id="SM00324">
    <property type="entry name" value="RhoGAP"/>
    <property type="match status" value="1"/>
</dbReference>
<dbReference type="PROSITE" id="PS50105">
    <property type="entry name" value="SAM_DOMAIN"/>
    <property type="match status" value="1"/>
</dbReference>
<dbReference type="Gene3D" id="3.30.505.10">
    <property type="entry name" value="SH2 domain"/>
    <property type="match status" value="2"/>
</dbReference>
<dbReference type="InterPro" id="IPR001660">
    <property type="entry name" value="SAM"/>
</dbReference>
<dbReference type="Gene3D" id="1.10.555.10">
    <property type="entry name" value="Rho GTPase activation protein"/>
    <property type="match status" value="1"/>
</dbReference>
<dbReference type="FunFam" id="3.30.505.10:FF:000080">
    <property type="entry name" value="Pi3K21B, isoform C"/>
    <property type="match status" value="1"/>
</dbReference>
<dbReference type="GO" id="GO:0005942">
    <property type="term" value="C:phosphatidylinositol 3-kinase complex"/>
    <property type="evidence" value="ECO:0007669"/>
    <property type="project" value="TreeGrafter"/>
</dbReference>
<dbReference type="SUPFAM" id="SSF47769">
    <property type="entry name" value="SAM/Pointed domain"/>
    <property type="match status" value="1"/>
</dbReference>
<dbReference type="Gene3D" id="1.10.150.50">
    <property type="entry name" value="Transcription Factor, Ets-1"/>
    <property type="match status" value="1"/>
</dbReference>
<keyword evidence="1 2" id="KW-0727">SH2 domain</keyword>
<dbReference type="Pfam" id="PF07647">
    <property type="entry name" value="SAM_2"/>
    <property type="match status" value="1"/>
</dbReference>
<sequence>MKCASGCEKPSKKDRLSPAMLAARVNKDNYMLCGTARGASDNASSSAGDASDKCDLVSPTECSGSYHGPCARCSPLYPCQRNGAAESPATRTFTEQVPIHKWTANNVLEWVGSINMISTAECLKSMNVDGMQLLNLDKEKLMSMGIKDPFTQTMLLMAVRRLQAECGLVVHRRCGSQPAGLPACEPGTVGRPAPSLFGAELTATFQSGRQLGPPVLIACLSALERLCERDRHINCYEIYEETTPTWDDLKPLRDALERDPEGADLGEFDLSHVSCLVKKYLAQLPNPVIPTEAYEDMLTLAKAYKDSAEGCAPDVDAFVSRLQDHHAATLRLVMRHVCRLCRLQQDRGCRFPPAQLLKTLSFVLIRPPYDQLTTWVERSSLHTRVLELLVMNYEWGGPNVTAWDPPPPALPPRPSRDATPRISRESSQPTYLRRELDPKPEWYWGNISREEASEKLNGQPDGTFLVRDSQTASGEYTLCLRKGGNNRLIRICSKYGKFGFSEPYQFDSVASLIDHYRRESLREYNAQLDVRLERPLAEPRPHASESAAELIKKLCKAHARHDKLEGELERLEKLKNSVTERITIQKKALEAYIELVHMLEKQRELHLANRSKAQLHEKEQLSKNFQLLESRLEQVRHCKEQVEEELAKQHPYARTTDHGLISVRQEERSLQQFKSEVLRELRWRGITQDRLEKLQVGKDTDVTDRGAGVTPLSEQEEYWLLEDWDRQRADAVLSDKPDGTFLIRRRRDRPEMYVLSIRALGQVQHCLIDRTERGFGFSKPYAIHASLHALVDHYAENELGEFNDKLPTRLKYPALARPPADYLCLPD</sequence>
<feature type="compositionally biased region" description="Pro residues" evidence="4">
    <location>
        <begin position="404"/>
        <end position="413"/>
    </location>
</feature>
<dbReference type="InterPro" id="IPR036860">
    <property type="entry name" value="SH2_dom_sf"/>
</dbReference>
<dbReference type="PROSITE" id="PS50238">
    <property type="entry name" value="RHOGAP"/>
    <property type="match status" value="1"/>
</dbReference>
<name>A0A6A4WNJ5_AMPAM</name>
<feature type="region of interest" description="Disordered" evidence="4">
    <location>
        <begin position="403"/>
        <end position="432"/>
    </location>
</feature>
<comment type="caution">
    <text evidence="8">The sequence shown here is derived from an EMBL/GenBank/DDBJ whole genome shotgun (WGS) entry which is preliminary data.</text>
</comment>
<evidence type="ECO:0000259" key="6">
    <source>
        <dbReference type="PROSITE" id="PS50105"/>
    </source>
</evidence>
<dbReference type="SMART" id="SM00252">
    <property type="entry name" value="SH2"/>
    <property type="match status" value="2"/>
</dbReference>
<dbReference type="PANTHER" id="PTHR10155:SF10">
    <property type="entry name" value="PI3K21B, ISOFORM B"/>
    <property type="match status" value="1"/>
</dbReference>
<dbReference type="InterPro" id="IPR000980">
    <property type="entry name" value="SH2"/>
</dbReference>
<dbReference type="Pfam" id="PF00620">
    <property type="entry name" value="RhoGAP"/>
    <property type="match status" value="1"/>
</dbReference>
<reference evidence="8 9" key="1">
    <citation type="submission" date="2019-07" db="EMBL/GenBank/DDBJ databases">
        <title>Draft genome assembly of a fouling barnacle, Amphibalanus amphitrite (Darwin, 1854): The first reference genome for Thecostraca.</title>
        <authorList>
            <person name="Kim W."/>
        </authorList>
    </citation>
    <scope>NUCLEOTIDE SEQUENCE [LARGE SCALE GENOMIC DNA]</scope>
    <source>
        <strain evidence="8">SNU_AA5</strain>
        <tissue evidence="8">Soma without cirri and trophi</tissue>
    </source>
</reference>
<dbReference type="GO" id="GO:0046854">
    <property type="term" value="P:phosphatidylinositol phosphate biosynthetic process"/>
    <property type="evidence" value="ECO:0007669"/>
    <property type="project" value="TreeGrafter"/>
</dbReference>
<proteinExistence type="predicted"/>
<feature type="domain" description="SH2" evidence="5">
    <location>
        <begin position="719"/>
        <end position="814"/>
    </location>
</feature>
<dbReference type="FunFam" id="3.30.505.10:FF:000100">
    <property type="entry name" value="phosphatidylinositol 3-kinase regulatory subunit gamma"/>
    <property type="match status" value="1"/>
</dbReference>
<dbReference type="PANTHER" id="PTHR10155">
    <property type="entry name" value="PHOSPHATIDYLINOSITOL 3-KINASE REGULATORY SUBUNIT"/>
    <property type="match status" value="1"/>
</dbReference>
<evidence type="ECO:0000313" key="9">
    <source>
        <dbReference type="Proteomes" id="UP000440578"/>
    </source>
</evidence>
<feature type="domain" description="SH2" evidence="5">
    <location>
        <begin position="442"/>
        <end position="536"/>
    </location>
</feature>
<evidence type="ECO:0000256" key="1">
    <source>
        <dbReference type="ARBA" id="ARBA00022999"/>
    </source>
</evidence>
<evidence type="ECO:0000259" key="7">
    <source>
        <dbReference type="PROSITE" id="PS50238"/>
    </source>
</evidence>
<evidence type="ECO:0000256" key="4">
    <source>
        <dbReference type="SAM" id="MobiDB-lite"/>
    </source>
</evidence>
<gene>
    <name evidence="8" type="primary">pik3r1-a</name>
    <name evidence="8" type="ORF">FJT64_023947</name>
</gene>
<protein>
    <submittedName>
        <fullName evidence="8">Phosphatidylinositol 3-kinase regulatory subunit alpha</fullName>
    </submittedName>
</protein>
<dbReference type="GO" id="GO:0008286">
    <property type="term" value="P:insulin receptor signaling pathway"/>
    <property type="evidence" value="ECO:0007669"/>
    <property type="project" value="TreeGrafter"/>
</dbReference>
<dbReference type="SUPFAM" id="SSF48350">
    <property type="entry name" value="GTPase activation domain, GAP"/>
    <property type="match status" value="1"/>
</dbReference>
<dbReference type="InterPro" id="IPR000198">
    <property type="entry name" value="RhoGAP_dom"/>
</dbReference>
<feature type="coiled-coil region" evidence="3">
    <location>
        <begin position="561"/>
        <end position="588"/>
    </location>
</feature>
<evidence type="ECO:0000259" key="5">
    <source>
        <dbReference type="PROSITE" id="PS50001"/>
    </source>
</evidence>
<evidence type="ECO:0000313" key="8">
    <source>
        <dbReference type="EMBL" id="KAF0304212.1"/>
    </source>
</evidence>
<feature type="domain" description="Rho-GAP" evidence="7">
    <location>
        <begin position="199"/>
        <end position="397"/>
    </location>
</feature>
<dbReference type="InterPro" id="IPR008936">
    <property type="entry name" value="Rho_GTPase_activation_prot"/>
</dbReference>
<feature type="compositionally biased region" description="Basic and acidic residues" evidence="4">
    <location>
        <begin position="414"/>
        <end position="424"/>
    </location>
</feature>
<dbReference type="SMART" id="SM00454">
    <property type="entry name" value="SAM"/>
    <property type="match status" value="1"/>
</dbReference>
<dbReference type="InterPro" id="IPR032498">
    <property type="entry name" value="PI3K_P85_iSH2"/>
</dbReference>
<organism evidence="8 9">
    <name type="scientific">Amphibalanus amphitrite</name>
    <name type="common">Striped barnacle</name>
    <name type="synonym">Balanus amphitrite</name>
    <dbReference type="NCBI Taxonomy" id="1232801"/>
    <lineage>
        <taxon>Eukaryota</taxon>
        <taxon>Metazoa</taxon>
        <taxon>Ecdysozoa</taxon>
        <taxon>Arthropoda</taxon>
        <taxon>Crustacea</taxon>
        <taxon>Multicrustacea</taxon>
        <taxon>Cirripedia</taxon>
        <taxon>Thoracica</taxon>
        <taxon>Thoracicalcarea</taxon>
        <taxon>Balanomorpha</taxon>
        <taxon>Balanoidea</taxon>
        <taxon>Balanidae</taxon>
        <taxon>Amphibalaninae</taxon>
        <taxon>Amphibalanus</taxon>
    </lineage>
</organism>
<evidence type="ECO:0000256" key="2">
    <source>
        <dbReference type="PROSITE-ProRule" id="PRU00191"/>
    </source>
</evidence>
<dbReference type="Proteomes" id="UP000440578">
    <property type="component" value="Unassembled WGS sequence"/>
</dbReference>
<dbReference type="PRINTS" id="PR00678">
    <property type="entry name" value="PI3KINASEP85"/>
</dbReference>
<dbReference type="EMBL" id="VIIS01000864">
    <property type="protein sequence ID" value="KAF0304212.1"/>
    <property type="molecule type" value="Genomic_DNA"/>
</dbReference>
<dbReference type="AlphaFoldDB" id="A0A6A4WNJ5"/>
<dbReference type="InterPro" id="IPR013761">
    <property type="entry name" value="SAM/pointed_sf"/>
</dbReference>
<dbReference type="Pfam" id="PF16454">
    <property type="entry name" value="PI3K_P85_iSH2"/>
    <property type="match status" value="1"/>
</dbReference>
<keyword evidence="3" id="KW-0175">Coiled coil</keyword>
<dbReference type="OrthoDB" id="3175255at2759"/>
<keyword evidence="9" id="KW-1185">Reference proteome</keyword>
<dbReference type="Pfam" id="PF00017">
    <property type="entry name" value="SH2"/>
    <property type="match status" value="2"/>
</dbReference>
<feature type="domain" description="SAM" evidence="6">
    <location>
        <begin position="102"/>
        <end position="165"/>
    </location>
</feature>
<dbReference type="Gene3D" id="1.10.287.1490">
    <property type="match status" value="1"/>
</dbReference>
<dbReference type="SUPFAM" id="SSF55550">
    <property type="entry name" value="SH2 domain"/>
    <property type="match status" value="2"/>
</dbReference>
<evidence type="ECO:0000256" key="3">
    <source>
        <dbReference type="SAM" id="Coils"/>
    </source>
</evidence>
<dbReference type="GO" id="GO:0046935">
    <property type="term" value="F:1-phosphatidylinositol-3-kinase regulator activity"/>
    <property type="evidence" value="ECO:0007669"/>
    <property type="project" value="TreeGrafter"/>
</dbReference>